<evidence type="ECO:0000313" key="4">
    <source>
        <dbReference type="Proteomes" id="UP000595703"/>
    </source>
</evidence>
<evidence type="ECO:0000256" key="2">
    <source>
        <dbReference type="ARBA" id="ARBA00023002"/>
    </source>
</evidence>
<dbReference type="Pfam" id="PF13561">
    <property type="entry name" value="adh_short_C2"/>
    <property type="match status" value="1"/>
</dbReference>
<comment type="similarity">
    <text evidence="1">Belongs to the short-chain dehydrogenases/reductases (SDR) family.</text>
</comment>
<dbReference type="Gene3D" id="3.40.50.720">
    <property type="entry name" value="NAD(P)-binding Rossmann-like Domain"/>
    <property type="match status" value="1"/>
</dbReference>
<gene>
    <name evidence="3" type="ORF">RVR_3681</name>
</gene>
<dbReference type="AlphaFoldDB" id="A0A7U3US17"/>
<dbReference type="PRINTS" id="PR00080">
    <property type="entry name" value="SDRFAMILY"/>
</dbReference>
<dbReference type="KEGG" id="arev:RVR_3681"/>
<proteinExistence type="inferred from homology"/>
<dbReference type="FunFam" id="3.40.50.720:FF:000084">
    <property type="entry name" value="Short-chain dehydrogenase reductase"/>
    <property type="match status" value="1"/>
</dbReference>
<dbReference type="CDD" id="cd05233">
    <property type="entry name" value="SDR_c"/>
    <property type="match status" value="1"/>
</dbReference>
<dbReference type="PROSITE" id="PS00061">
    <property type="entry name" value="ADH_SHORT"/>
    <property type="match status" value="1"/>
</dbReference>
<dbReference type="InterPro" id="IPR020904">
    <property type="entry name" value="Sc_DH/Rdtase_CS"/>
</dbReference>
<evidence type="ECO:0000313" key="3">
    <source>
        <dbReference type="EMBL" id="BBA97772.1"/>
    </source>
</evidence>
<dbReference type="PRINTS" id="PR00081">
    <property type="entry name" value="GDHRDH"/>
</dbReference>
<dbReference type="PANTHER" id="PTHR43639">
    <property type="entry name" value="OXIDOREDUCTASE, SHORT-CHAIN DEHYDROGENASE/REDUCTASE FAMILY (AFU_ORTHOLOGUE AFUA_5G02870)"/>
    <property type="match status" value="1"/>
</dbReference>
<sequence>MERQFDGRTALVTGSTSGIGAEVARTLAARGALVVVSGRRAERGAAVVEEISARGGKAVFVPADLAAGGTAVRGLADAALAAAGGRLDILVNNAALLLTPSPTAEVDEETLDAAYAVSVKSAFQLTGALVPAMAARGSGAVVNMGSVTGTSGWANSALYSMTKAAVHSLTKSWAAEYGPHGVRVNAVAPGPTATEENLANADQLAPLLAGTPARRFGRLEDVAAAVAFLAGDEAAHIHGAILPVDGGFTAV</sequence>
<keyword evidence="2" id="KW-0560">Oxidoreductase</keyword>
<organism evidence="3 4">
    <name type="scientific">Actinacidiphila reveromycinica</name>
    <dbReference type="NCBI Taxonomy" id="659352"/>
    <lineage>
        <taxon>Bacteria</taxon>
        <taxon>Bacillati</taxon>
        <taxon>Actinomycetota</taxon>
        <taxon>Actinomycetes</taxon>
        <taxon>Kitasatosporales</taxon>
        <taxon>Streptomycetaceae</taxon>
        <taxon>Actinacidiphila</taxon>
    </lineage>
</organism>
<accession>A0A7U3US17</accession>
<name>A0A7U3US17_9ACTN</name>
<dbReference type="Proteomes" id="UP000595703">
    <property type="component" value="Chromosome"/>
</dbReference>
<dbReference type="EMBL" id="AP018365">
    <property type="protein sequence ID" value="BBA97772.1"/>
    <property type="molecule type" value="Genomic_DNA"/>
</dbReference>
<dbReference type="RefSeq" id="WP_202234019.1">
    <property type="nucleotide sequence ID" value="NZ_AP018365.1"/>
</dbReference>
<reference evidence="3 4" key="3">
    <citation type="journal article" date="2011" name="Nat. Chem. Biol.">
        <title>Reveromycin A biosynthesis uses RevG and RevJ for stereospecific spiroacetal formation.</title>
        <authorList>
            <person name="Takahashi S."/>
            <person name="Toyoda A."/>
            <person name="Sekiyama Y."/>
            <person name="Takagi H."/>
            <person name="Nogawa T."/>
            <person name="Uramoto M."/>
            <person name="Suzuki R."/>
            <person name="Koshino H."/>
            <person name="Kumano T."/>
            <person name="Panthee S."/>
            <person name="Dairi T."/>
            <person name="Ishikawa J."/>
            <person name="Ikeda H."/>
            <person name="Sakaki Y."/>
            <person name="Osada H."/>
        </authorList>
    </citation>
    <scope>NUCLEOTIDE SEQUENCE [LARGE SCALE GENOMIC DNA]</scope>
    <source>
        <strain evidence="3 4">SN-593</strain>
    </source>
</reference>
<dbReference type="PANTHER" id="PTHR43639:SF1">
    <property type="entry name" value="SHORT-CHAIN DEHYDROGENASE_REDUCTASE FAMILY PROTEIN"/>
    <property type="match status" value="1"/>
</dbReference>
<dbReference type="SUPFAM" id="SSF51735">
    <property type="entry name" value="NAD(P)-binding Rossmann-fold domains"/>
    <property type="match status" value="1"/>
</dbReference>
<dbReference type="InterPro" id="IPR036291">
    <property type="entry name" value="NAD(P)-bd_dom_sf"/>
</dbReference>
<evidence type="ECO:0000256" key="1">
    <source>
        <dbReference type="ARBA" id="ARBA00006484"/>
    </source>
</evidence>
<dbReference type="GO" id="GO:0016491">
    <property type="term" value="F:oxidoreductase activity"/>
    <property type="evidence" value="ECO:0007669"/>
    <property type="project" value="UniProtKB-KW"/>
</dbReference>
<reference evidence="3 4" key="2">
    <citation type="journal article" date="2011" name="J. Antibiot.">
        <title>Furaquinocins I and J: novel polyketide isoprenoid hybrid compounds from Streptomyces reveromyceticus SN-593.</title>
        <authorList>
            <person name="Panthee S."/>
            <person name="Takahashi S."/>
            <person name="Takagi H."/>
            <person name="Nogawa T."/>
            <person name="Oowada E."/>
            <person name="Uramoto M."/>
            <person name="Osada H."/>
        </authorList>
    </citation>
    <scope>NUCLEOTIDE SEQUENCE [LARGE SCALE GENOMIC DNA]</scope>
    <source>
        <strain evidence="3 4">SN-593</strain>
    </source>
</reference>
<reference evidence="3 4" key="4">
    <citation type="journal article" date="2020" name="Sci. Rep.">
        <title>beta-carboline chemical signals induce reveromycin production through a LuxR family regulator in Streptomyces sp. SN-593.</title>
        <authorList>
            <person name="Panthee S."/>
            <person name="Kito N."/>
            <person name="Hayashi T."/>
            <person name="Shimizu T."/>
            <person name="Ishikawa J."/>
            <person name="Hamamoto H."/>
            <person name="Osada H."/>
            <person name="Takahashi S."/>
        </authorList>
    </citation>
    <scope>NUCLEOTIDE SEQUENCE [LARGE SCALE GENOMIC DNA]</scope>
    <source>
        <strain evidence="3 4">SN-593</strain>
    </source>
</reference>
<reference evidence="3 4" key="1">
    <citation type="journal article" date="2010" name="J. Bacteriol.">
        <title>Biochemical characterization of a novel indole prenyltransferase from Streptomyces sp. SN-593.</title>
        <authorList>
            <person name="Takahashi S."/>
            <person name="Takagi H."/>
            <person name="Toyoda A."/>
            <person name="Uramoto M."/>
            <person name="Nogawa T."/>
            <person name="Ueki M."/>
            <person name="Sakaki Y."/>
            <person name="Osada H."/>
        </authorList>
    </citation>
    <scope>NUCLEOTIDE SEQUENCE [LARGE SCALE GENOMIC DNA]</scope>
    <source>
        <strain evidence="3 4">SN-593</strain>
    </source>
</reference>
<dbReference type="InterPro" id="IPR002347">
    <property type="entry name" value="SDR_fam"/>
</dbReference>
<keyword evidence="4" id="KW-1185">Reference proteome</keyword>
<protein>
    <submittedName>
        <fullName evidence="3">Putative short chain dehydrogenase/reductase</fullName>
    </submittedName>
</protein>